<accession>A0ACC2IGY7</accession>
<gene>
    <name evidence="1" type="ORF">OPT61_g3709</name>
</gene>
<keyword evidence="2" id="KW-1185">Reference proteome</keyword>
<comment type="caution">
    <text evidence="1">The sequence shown here is derived from an EMBL/GenBank/DDBJ whole genome shotgun (WGS) entry which is preliminary data.</text>
</comment>
<evidence type="ECO:0000313" key="2">
    <source>
        <dbReference type="Proteomes" id="UP001153331"/>
    </source>
</evidence>
<proteinExistence type="predicted"/>
<sequence length="327" mass="36120">MKLTLFLSSLLAVFAESKCYPPLRVESFVNPGPSLDMVSTLIIGSESAVIIDLPLAVPQAEALASWVANTTDKPLVAAFSTHFHPDHYLSGAAFLSRFPETKYYANTKTVSLIRNEVKDKISTWKSILGNETVVDQARIPTPYDFTFFTLPGDEEYPIHLLSPLVADTIDETLFWIPSIKTLIAGDSVYSSGLHVWLADMLSPALTEAWISTLDFIEHLNPDLIVPGHALSVDRFGATRDLKHTRAYVSLFQSEVESKGVDSFSPPEIFHLFDSAFPGLLNTTSQTSATLLNITSEQFGRGGTRQIHYIDLTSYNSSSGLEDWGLRE</sequence>
<reference evidence="1" key="1">
    <citation type="submission" date="2022-11" db="EMBL/GenBank/DDBJ databases">
        <title>Genome Sequence of Boeremia exigua.</title>
        <authorList>
            <person name="Buettner E."/>
        </authorList>
    </citation>
    <scope>NUCLEOTIDE SEQUENCE</scope>
    <source>
        <strain evidence="1">CU02</strain>
    </source>
</reference>
<dbReference type="Proteomes" id="UP001153331">
    <property type="component" value="Unassembled WGS sequence"/>
</dbReference>
<organism evidence="1 2">
    <name type="scientific">Boeremia exigua</name>
    <dbReference type="NCBI Taxonomy" id="749465"/>
    <lineage>
        <taxon>Eukaryota</taxon>
        <taxon>Fungi</taxon>
        <taxon>Dikarya</taxon>
        <taxon>Ascomycota</taxon>
        <taxon>Pezizomycotina</taxon>
        <taxon>Dothideomycetes</taxon>
        <taxon>Pleosporomycetidae</taxon>
        <taxon>Pleosporales</taxon>
        <taxon>Pleosporineae</taxon>
        <taxon>Didymellaceae</taxon>
        <taxon>Boeremia</taxon>
    </lineage>
</organism>
<dbReference type="EMBL" id="JAPHNI010000196">
    <property type="protein sequence ID" value="KAJ8114403.1"/>
    <property type="molecule type" value="Genomic_DNA"/>
</dbReference>
<name>A0ACC2IGY7_9PLEO</name>
<evidence type="ECO:0000313" key="1">
    <source>
        <dbReference type="EMBL" id="KAJ8114403.1"/>
    </source>
</evidence>
<protein>
    <submittedName>
        <fullName evidence="1">Uncharacterized protein</fullName>
    </submittedName>
</protein>